<dbReference type="EMBL" id="CP059732">
    <property type="protein sequence ID" value="QMW03330.1"/>
    <property type="molecule type" value="Genomic_DNA"/>
</dbReference>
<dbReference type="AlphaFoldDB" id="A0A7G5GWT8"/>
<dbReference type="SUPFAM" id="SSF55486">
    <property type="entry name" value="Metalloproteases ('zincins'), catalytic domain"/>
    <property type="match status" value="1"/>
</dbReference>
<dbReference type="RefSeq" id="WP_182460617.1">
    <property type="nucleotide sequence ID" value="NZ_CP059732.1"/>
</dbReference>
<reference evidence="1 2" key="1">
    <citation type="submission" date="2020-07" db="EMBL/GenBank/DDBJ databases">
        <title>Spirosoma foliorum sp. nov., isolated from the leaves on the Nejang mountain Korea, Republic of.</title>
        <authorList>
            <person name="Ho H."/>
            <person name="Lee Y.-J."/>
            <person name="Nurcahyanto D.-A."/>
            <person name="Kim S.-G."/>
        </authorList>
    </citation>
    <scope>NUCLEOTIDE SEQUENCE [LARGE SCALE GENOMIC DNA]</scope>
    <source>
        <strain evidence="1 2">PL0136</strain>
    </source>
</reference>
<organism evidence="1 2">
    <name type="scientific">Spirosoma foliorum</name>
    <dbReference type="NCBI Taxonomy" id="2710596"/>
    <lineage>
        <taxon>Bacteria</taxon>
        <taxon>Pseudomonadati</taxon>
        <taxon>Bacteroidota</taxon>
        <taxon>Cytophagia</taxon>
        <taxon>Cytophagales</taxon>
        <taxon>Cytophagaceae</taxon>
        <taxon>Spirosoma</taxon>
    </lineage>
</organism>
<protein>
    <submittedName>
        <fullName evidence="1">Uncharacterized protein</fullName>
    </submittedName>
</protein>
<accession>A0A7G5GWT8</accession>
<keyword evidence="2" id="KW-1185">Reference proteome</keyword>
<dbReference type="KEGG" id="sfol:H3H32_36680"/>
<sequence length="507" mass="54304">MNNVKVGVSFERIKVSEGGCVVDGQVKVSGVDVALPDAELRAKVQATYNSLAAGIDAATALIKTPTELMGETRQRATELLADLKGQAPSAAQQQKLAELAKVAEAGRAAFQRRLDRYVQEAGSTASPAVLAALADWQAQLTAVQTALGVAKNASTNGSTMGLSDALTVLTTQTIEQTYLSVQKLVEGPSGSDLANVDLSKGVVVFGPGPGVDGGTFDNWNSTQAAWASRYQSLGSGYRVGWQELPTQTIRQVSAHLEQAAGITPDKISFYGVGKTPLKATLSGNSWTIDLPAGSEGGEGIYAYYNNGVQTPTTVGKLQVVRYENQQEKVKVIAVGGVSVPDASSLRDQLNQIYGPSQTAWTVETDSYAANGLVPSAGFTMEDRAFLSQYTAEMNALRKAYFNDHTRESDTYYVFLIPGFNPLTVQGYMPRGSRVGFVRGGSDVARTLAHELGHGAFGLEHTFDEVPQGSTDNLMDYGTAKRTTHWQWQQIQHPGIIISWFDEAYEAL</sequence>
<dbReference type="Proteomes" id="UP000515369">
    <property type="component" value="Chromosome"/>
</dbReference>
<evidence type="ECO:0000313" key="2">
    <source>
        <dbReference type="Proteomes" id="UP000515369"/>
    </source>
</evidence>
<evidence type="ECO:0000313" key="1">
    <source>
        <dbReference type="EMBL" id="QMW03330.1"/>
    </source>
</evidence>
<proteinExistence type="predicted"/>
<name>A0A7G5GWT8_9BACT</name>
<gene>
    <name evidence="1" type="ORF">H3H32_36680</name>
</gene>